<dbReference type="AlphaFoldDB" id="A0A0F9W1J3"/>
<dbReference type="Gene3D" id="3.20.20.210">
    <property type="match status" value="1"/>
</dbReference>
<name>A0A0F9W1J3_9ZZZZ</name>
<proteinExistence type="predicted"/>
<dbReference type="InterPro" id="IPR038071">
    <property type="entry name" value="UROD/MetE-like_sf"/>
</dbReference>
<sequence>MKPETYEILNDPELIAIRDDYFRRMQDVYDGCNNGQPAFVLSGLTPPCDVPEGASLEEEMHLGFDAMASEAHLMRDDRIFRQVASGASGHGLGWEDDFFPLPAEPDPVTKLRRIAEPVGCLEMPDLDKCQGWQNMKRSTEIFLEADIKLPLFTAVAMSGPIVEAVSLYGAEKFLLAMLDDPEAARNDLQVLANIAIEMRQWFIDNVPEQQLQGIIHRLRGQPPGYGQIDGCTIQLLGPNHYRELAGPCDDAILSIYPKGGMIHICGYHTHHIPFWREMKSLKVLQLSGDAMTDLAIYHKELRDDQLVFVSPHATMLLPQIMEITQGRRVIIALYPKDLDKIESEIDAYGLVGA</sequence>
<accession>A0A0F9W1J3</accession>
<dbReference type="EMBL" id="LAZR01000003">
    <property type="protein sequence ID" value="KKO11181.1"/>
    <property type="molecule type" value="Genomic_DNA"/>
</dbReference>
<organism evidence="1">
    <name type="scientific">marine sediment metagenome</name>
    <dbReference type="NCBI Taxonomy" id="412755"/>
    <lineage>
        <taxon>unclassified sequences</taxon>
        <taxon>metagenomes</taxon>
        <taxon>ecological metagenomes</taxon>
    </lineage>
</organism>
<protein>
    <recommendedName>
        <fullName evidence="2">Uroporphyrinogen decarboxylase (URO-D) domain-containing protein</fullName>
    </recommendedName>
</protein>
<evidence type="ECO:0000313" key="1">
    <source>
        <dbReference type="EMBL" id="KKO11181.1"/>
    </source>
</evidence>
<evidence type="ECO:0008006" key="2">
    <source>
        <dbReference type="Google" id="ProtNLM"/>
    </source>
</evidence>
<comment type="caution">
    <text evidence="1">The sequence shown here is derived from an EMBL/GenBank/DDBJ whole genome shotgun (WGS) entry which is preliminary data.</text>
</comment>
<gene>
    <name evidence="1" type="ORF">LCGC14_0016570</name>
</gene>
<reference evidence="1" key="1">
    <citation type="journal article" date="2015" name="Nature">
        <title>Complex archaea that bridge the gap between prokaryotes and eukaryotes.</title>
        <authorList>
            <person name="Spang A."/>
            <person name="Saw J.H."/>
            <person name="Jorgensen S.L."/>
            <person name="Zaremba-Niedzwiedzka K."/>
            <person name="Martijn J."/>
            <person name="Lind A.E."/>
            <person name="van Eijk R."/>
            <person name="Schleper C."/>
            <person name="Guy L."/>
            <person name="Ettema T.J."/>
        </authorList>
    </citation>
    <scope>NUCLEOTIDE SEQUENCE</scope>
</reference>
<dbReference type="SUPFAM" id="SSF51726">
    <property type="entry name" value="UROD/MetE-like"/>
    <property type="match status" value="1"/>
</dbReference>